<evidence type="ECO:0000313" key="2">
    <source>
        <dbReference type="EMBL" id="CAG8534932.1"/>
    </source>
</evidence>
<name>A0ABM8W627_GIGMA</name>
<protein>
    <submittedName>
        <fullName evidence="2">46140_t:CDS:1</fullName>
    </submittedName>
</protein>
<dbReference type="EMBL" id="CAJVQB010001423">
    <property type="protein sequence ID" value="CAG8534932.1"/>
    <property type="molecule type" value="Genomic_DNA"/>
</dbReference>
<organism evidence="2 3">
    <name type="scientific">Gigaspora margarita</name>
    <dbReference type="NCBI Taxonomy" id="4874"/>
    <lineage>
        <taxon>Eukaryota</taxon>
        <taxon>Fungi</taxon>
        <taxon>Fungi incertae sedis</taxon>
        <taxon>Mucoromycota</taxon>
        <taxon>Glomeromycotina</taxon>
        <taxon>Glomeromycetes</taxon>
        <taxon>Diversisporales</taxon>
        <taxon>Gigasporaceae</taxon>
        <taxon>Gigaspora</taxon>
    </lineage>
</organism>
<proteinExistence type="predicted"/>
<evidence type="ECO:0000256" key="1">
    <source>
        <dbReference type="SAM" id="MobiDB-lite"/>
    </source>
</evidence>
<comment type="caution">
    <text evidence="2">The sequence shown here is derived from an EMBL/GenBank/DDBJ whole genome shotgun (WGS) entry which is preliminary data.</text>
</comment>
<evidence type="ECO:0000313" key="3">
    <source>
        <dbReference type="Proteomes" id="UP000789901"/>
    </source>
</evidence>
<keyword evidence="3" id="KW-1185">Reference proteome</keyword>
<accession>A0ABM8W627</accession>
<dbReference type="Proteomes" id="UP000789901">
    <property type="component" value="Unassembled WGS sequence"/>
</dbReference>
<gene>
    <name evidence="2" type="ORF">GMARGA_LOCUS3801</name>
</gene>
<feature type="region of interest" description="Disordered" evidence="1">
    <location>
        <begin position="55"/>
        <end position="83"/>
    </location>
</feature>
<reference evidence="2 3" key="1">
    <citation type="submission" date="2021-06" db="EMBL/GenBank/DDBJ databases">
        <authorList>
            <person name="Kallberg Y."/>
            <person name="Tangrot J."/>
            <person name="Rosling A."/>
        </authorList>
    </citation>
    <scope>NUCLEOTIDE SEQUENCE [LARGE SCALE GENOMIC DNA]</scope>
    <source>
        <strain evidence="2 3">120-4 pot B 10/14</strain>
    </source>
</reference>
<sequence>MGLPCSHIISEHLAANQALQKSLVQRYQFWLPHQQDTPFQLEELVNTLPIVKENPVTRKPLGRPIGTKKQNKRTTHRDPSAFEHVEKWSRQYSTCYQTSHNT</sequence>